<evidence type="ECO:0000313" key="2">
    <source>
        <dbReference type="Proteomes" id="UP000789860"/>
    </source>
</evidence>
<comment type="caution">
    <text evidence="1">The sequence shown here is derived from an EMBL/GenBank/DDBJ whole genome shotgun (WGS) entry which is preliminary data.</text>
</comment>
<keyword evidence="2" id="KW-1185">Reference proteome</keyword>
<gene>
    <name evidence="1" type="ORF">SCALOS_LOCUS7402</name>
</gene>
<evidence type="ECO:0000313" key="1">
    <source>
        <dbReference type="EMBL" id="CAG8614068.1"/>
    </source>
</evidence>
<dbReference type="Proteomes" id="UP000789860">
    <property type="component" value="Unassembled WGS sequence"/>
</dbReference>
<name>A0ACA9MVE5_9GLOM</name>
<accession>A0ACA9MVE5</accession>
<protein>
    <submittedName>
        <fullName evidence="1">3105_t:CDS:1</fullName>
    </submittedName>
</protein>
<sequence>MEDDLFESFSEISQTSQSAVWNDFKIGESDSKGYYSANCKYCNKGKWQHGRPAIMESHLALHCKGEVPENIRSLLKAFVCVGIAFSVIDNPFVRDLFSIIEPGYTPPSRVILAE</sequence>
<reference evidence="1" key="1">
    <citation type="submission" date="2021-06" db="EMBL/GenBank/DDBJ databases">
        <authorList>
            <person name="Kallberg Y."/>
            <person name="Tangrot J."/>
            <person name="Rosling A."/>
        </authorList>
    </citation>
    <scope>NUCLEOTIDE SEQUENCE</scope>
    <source>
        <strain evidence="1">AU212A</strain>
    </source>
</reference>
<organism evidence="1 2">
    <name type="scientific">Scutellospora calospora</name>
    <dbReference type="NCBI Taxonomy" id="85575"/>
    <lineage>
        <taxon>Eukaryota</taxon>
        <taxon>Fungi</taxon>
        <taxon>Fungi incertae sedis</taxon>
        <taxon>Mucoromycota</taxon>
        <taxon>Glomeromycotina</taxon>
        <taxon>Glomeromycetes</taxon>
        <taxon>Diversisporales</taxon>
        <taxon>Gigasporaceae</taxon>
        <taxon>Scutellospora</taxon>
    </lineage>
</organism>
<dbReference type="EMBL" id="CAJVPM010016445">
    <property type="protein sequence ID" value="CAG8614068.1"/>
    <property type="molecule type" value="Genomic_DNA"/>
</dbReference>
<proteinExistence type="predicted"/>